<feature type="non-terminal residue" evidence="2">
    <location>
        <position position="1"/>
    </location>
</feature>
<accession>A0ABD4UT75</accession>
<evidence type="ECO:0000313" key="3">
    <source>
        <dbReference type="Proteomes" id="UP000191686"/>
    </source>
</evidence>
<proteinExistence type="predicted"/>
<organism evidence="2 3">
    <name type="scientific">Burkholderia cenocepacia</name>
    <dbReference type="NCBI Taxonomy" id="95486"/>
    <lineage>
        <taxon>Bacteria</taxon>
        <taxon>Pseudomonadati</taxon>
        <taxon>Pseudomonadota</taxon>
        <taxon>Betaproteobacteria</taxon>
        <taxon>Burkholderiales</taxon>
        <taxon>Burkholderiaceae</taxon>
        <taxon>Burkholderia</taxon>
        <taxon>Burkholderia cepacia complex</taxon>
    </lineage>
</organism>
<feature type="compositionally biased region" description="Polar residues" evidence="1">
    <location>
        <begin position="23"/>
        <end position="37"/>
    </location>
</feature>
<dbReference type="EMBL" id="JYMX02000209">
    <property type="protein sequence ID" value="MCW3717635.1"/>
    <property type="molecule type" value="Genomic_DNA"/>
</dbReference>
<gene>
    <name evidence="2" type="ORF">UE95_040955</name>
</gene>
<name>A0ABD4UT75_9BURK</name>
<reference evidence="2 3" key="1">
    <citation type="journal article" date="2017" name="Front. Microbiol.">
        <title>Genomics reveals a unique clone of Burkholderia cenocepacia harbouring an actively excising novel genomic island.</title>
        <authorList>
            <person name="Patil P."/>
            <person name="Mali S."/>
            <person name="Midha S."/>
            <person name="Gautam V."/>
            <person name="Dash L."/>
            <person name="Kumar S."/>
            <person name="Shastri J."/>
            <person name="Singhal L."/>
            <person name="Patil P.B."/>
        </authorList>
    </citation>
    <scope>NUCLEOTIDE SEQUENCE [LARGE SCALE GENOMIC DNA]</scope>
    <source>
        <strain evidence="2 3">BC-19</strain>
    </source>
</reference>
<feature type="region of interest" description="Disordered" evidence="1">
    <location>
        <begin position="23"/>
        <end position="62"/>
    </location>
</feature>
<comment type="caution">
    <text evidence="2">The sequence shown here is derived from an EMBL/GenBank/DDBJ whole genome shotgun (WGS) entry which is preliminary data.</text>
</comment>
<reference evidence="2 3" key="2">
    <citation type="journal article" date="2017" name="Front. Microbiol.">
        <title>Genomics Reveals a Unique Clone of Burkholderia cenocepacia Harboring an Actively Excising Novel Genomic Island.</title>
        <authorList>
            <person name="Patil P.P."/>
            <person name="Mali S."/>
            <person name="Midha S."/>
            <person name="Gautam V."/>
            <person name="Dash L."/>
            <person name="Kumar S."/>
            <person name="Shastri J."/>
            <person name="Singhal L."/>
            <person name="Patil P.B."/>
        </authorList>
    </citation>
    <scope>NUCLEOTIDE SEQUENCE [LARGE SCALE GENOMIC DNA]</scope>
    <source>
        <strain evidence="2 3">BC-19</strain>
    </source>
</reference>
<evidence type="ECO:0000256" key="1">
    <source>
        <dbReference type="SAM" id="MobiDB-lite"/>
    </source>
</evidence>
<sequence length="62" mass="6486">PVRVRSALSVLACCGAARMSTIAETTPSSSAFSSEVDTGSREENASNESNARQGRQKIEAGR</sequence>
<dbReference type="RefSeq" id="WP_264836508.1">
    <property type="nucleotide sequence ID" value="NZ_JYMX02000209.1"/>
</dbReference>
<protein>
    <submittedName>
        <fullName evidence="2">Uncharacterized protein</fullName>
    </submittedName>
</protein>
<dbReference type="AlphaFoldDB" id="A0ABD4UT75"/>
<evidence type="ECO:0000313" key="2">
    <source>
        <dbReference type="EMBL" id="MCW3717635.1"/>
    </source>
</evidence>
<dbReference type="Proteomes" id="UP000191686">
    <property type="component" value="Unassembled WGS sequence"/>
</dbReference>